<comment type="caution">
    <text evidence="3">The sequence shown here is derived from an EMBL/GenBank/DDBJ whole genome shotgun (WGS) entry which is preliminary data.</text>
</comment>
<evidence type="ECO:0000256" key="2">
    <source>
        <dbReference type="SAM" id="MobiDB-lite"/>
    </source>
</evidence>
<name>A0A9P6RG28_9FUNG</name>
<accession>A0A9P6RG28</accession>
<keyword evidence="4" id="KW-1185">Reference proteome</keyword>
<dbReference type="OrthoDB" id="2450065at2759"/>
<dbReference type="AlphaFoldDB" id="A0A9P6RG28"/>
<evidence type="ECO:0000313" key="4">
    <source>
        <dbReference type="Proteomes" id="UP000823405"/>
    </source>
</evidence>
<dbReference type="Proteomes" id="UP000823405">
    <property type="component" value="Unassembled WGS sequence"/>
</dbReference>
<protein>
    <submittedName>
        <fullName evidence="3">Uncharacterized protein</fullName>
    </submittedName>
</protein>
<proteinExistence type="predicted"/>
<dbReference type="EMBL" id="JAAAIN010000221">
    <property type="protein sequence ID" value="KAG0317875.1"/>
    <property type="molecule type" value="Genomic_DNA"/>
</dbReference>
<reference evidence="3" key="1">
    <citation type="journal article" date="2020" name="Fungal Divers.">
        <title>Resolving the Mortierellaceae phylogeny through synthesis of multi-gene phylogenetics and phylogenomics.</title>
        <authorList>
            <person name="Vandepol N."/>
            <person name="Liber J."/>
            <person name="Desiro A."/>
            <person name="Na H."/>
            <person name="Kennedy M."/>
            <person name="Barry K."/>
            <person name="Grigoriev I.V."/>
            <person name="Miller A.N."/>
            <person name="O'Donnell K."/>
            <person name="Stajich J.E."/>
            <person name="Bonito G."/>
        </authorList>
    </citation>
    <scope>NUCLEOTIDE SEQUENCE</scope>
    <source>
        <strain evidence="3">NVP60</strain>
    </source>
</reference>
<keyword evidence="1" id="KW-0175">Coiled coil</keyword>
<organism evidence="3 4">
    <name type="scientific">Linnemannia gamsii</name>
    <dbReference type="NCBI Taxonomy" id="64522"/>
    <lineage>
        <taxon>Eukaryota</taxon>
        <taxon>Fungi</taxon>
        <taxon>Fungi incertae sedis</taxon>
        <taxon>Mucoromycota</taxon>
        <taxon>Mortierellomycotina</taxon>
        <taxon>Mortierellomycetes</taxon>
        <taxon>Mortierellales</taxon>
        <taxon>Mortierellaceae</taxon>
        <taxon>Linnemannia</taxon>
    </lineage>
</organism>
<evidence type="ECO:0000313" key="3">
    <source>
        <dbReference type="EMBL" id="KAG0317875.1"/>
    </source>
</evidence>
<feature type="coiled-coil region" evidence="1">
    <location>
        <begin position="91"/>
        <end position="121"/>
    </location>
</feature>
<sequence>MHPLTPNITRTEDQPSSTSTFATPLSQYPTRTLLSTARTPISSLSSTYLQTGSTLFTSQQPCQCDFETERQRHLKQNQDIIRLVALKSIQIRRSEADISQLERANMELTVALHRAKKEQQENSITNPALRHNIAYSPVITSLQEEWAQLGQTQQAIPHLQRQIDSGLPQHHQHTNHDIAEWRKFRTSDADIMLSLTPRSKRRKLEYLAVSSAIPRDLAMVKLEHIRTIYQHMVS</sequence>
<feature type="region of interest" description="Disordered" evidence="2">
    <location>
        <begin position="1"/>
        <end position="25"/>
    </location>
</feature>
<evidence type="ECO:0000256" key="1">
    <source>
        <dbReference type="SAM" id="Coils"/>
    </source>
</evidence>
<gene>
    <name evidence="3" type="ORF">BGZ97_004750</name>
</gene>